<accession>A0A937D3K8</accession>
<protein>
    <submittedName>
        <fullName evidence="1">DUF692 domain-containing protein</fullName>
    </submittedName>
</protein>
<organism evidence="1 2">
    <name type="scientific">Ramlibacter aurantiacus</name>
    <dbReference type="NCBI Taxonomy" id="2801330"/>
    <lineage>
        <taxon>Bacteria</taxon>
        <taxon>Pseudomonadati</taxon>
        <taxon>Pseudomonadota</taxon>
        <taxon>Betaproteobacteria</taxon>
        <taxon>Burkholderiales</taxon>
        <taxon>Comamonadaceae</taxon>
        <taxon>Ramlibacter</taxon>
    </lineage>
</organism>
<dbReference type="Gene3D" id="3.20.20.150">
    <property type="entry name" value="Divalent-metal-dependent TIM barrel enzymes"/>
    <property type="match status" value="1"/>
</dbReference>
<dbReference type="SUPFAM" id="SSF51658">
    <property type="entry name" value="Xylose isomerase-like"/>
    <property type="match status" value="1"/>
</dbReference>
<dbReference type="NCBIfam" id="NF003818">
    <property type="entry name" value="PRK05409.1"/>
    <property type="match status" value="1"/>
</dbReference>
<dbReference type="RefSeq" id="WP_201682481.1">
    <property type="nucleotide sequence ID" value="NZ_JAEQNA010000001.1"/>
</dbReference>
<comment type="caution">
    <text evidence="1">The sequence shown here is derived from an EMBL/GenBank/DDBJ whole genome shotgun (WGS) entry which is preliminary data.</text>
</comment>
<dbReference type="Proteomes" id="UP000613011">
    <property type="component" value="Unassembled WGS sequence"/>
</dbReference>
<dbReference type="EMBL" id="JAEQNA010000001">
    <property type="protein sequence ID" value="MBL0419452.1"/>
    <property type="molecule type" value="Genomic_DNA"/>
</dbReference>
<dbReference type="PANTHER" id="PTHR42194:SF1">
    <property type="entry name" value="UPF0276 PROTEIN HI_1600"/>
    <property type="match status" value="1"/>
</dbReference>
<proteinExistence type="predicted"/>
<reference evidence="1" key="1">
    <citation type="submission" date="2021-01" db="EMBL/GenBank/DDBJ databases">
        <title>Ramlibacter sp. strain AW1 16S ribosomal RNA gene Genome sequencing and assembly.</title>
        <authorList>
            <person name="Kang M."/>
        </authorList>
    </citation>
    <scope>NUCLEOTIDE SEQUENCE</scope>
    <source>
        <strain evidence="1">AW1</strain>
    </source>
</reference>
<name>A0A937D3K8_9BURK</name>
<gene>
    <name evidence="1" type="ORF">JI739_03730</name>
</gene>
<evidence type="ECO:0000313" key="1">
    <source>
        <dbReference type="EMBL" id="MBL0419452.1"/>
    </source>
</evidence>
<evidence type="ECO:0000313" key="2">
    <source>
        <dbReference type="Proteomes" id="UP000613011"/>
    </source>
</evidence>
<dbReference type="AlphaFoldDB" id="A0A937D3K8"/>
<dbReference type="InterPro" id="IPR036237">
    <property type="entry name" value="Xyl_isomerase-like_sf"/>
</dbReference>
<keyword evidence="2" id="KW-1185">Reference proteome</keyword>
<dbReference type="InterPro" id="IPR007801">
    <property type="entry name" value="MbnB/TglH/ChrH"/>
</dbReference>
<dbReference type="PANTHER" id="PTHR42194">
    <property type="entry name" value="UPF0276 PROTEIN HI_1600"/>
    <property type="match status" value="1"/>
</dbReference>
<dbReference type="Pfam" id="PF05114">
    <property type="entry name" value="MbnB_TglH_ChrH"/>
    <property type="match status" value="1"/>
</dbReference>
<sequence length="293" mass="32315">MKDDIVGIGFRWELAREIVHNVDHCGDIQCLELIAEDFFRLDSVRLRSLRDLCRLLPTSLHGVSLGLASTQSVDLARADGMARLCDVVEPRFWSEHLSFVRADGAEIGHLAAPPRNADTLEGALANIERLKRHVGSLPVLENIAVLFTPPCSTLSETEWLSAVITGAGTDMLLDLHNLYANAVNTGMNPLDMLNELPIDRVRQVHLSGGKDIRAPGGGLRRLDDHVHDVPVEVFQLLEHLASRSERSLTVIIERDGRYPPFHELVAQVQEARAALTRGRGQLIQAQCDAAQSV</sequence>